<comment type="caution">
    <text evidence="6">The sequence shown here is derived from an EMBL/GenBank/DDBJ whole genome shotgun (WGS) entry which is preliminary data.</text>
</comment>
<comment type="cofactor">
    <cofactor evidence="5">
        <name>Fe(2+)</name>
        <dbReference type="ChEBI" id="CHEBI:29033"/>
    </cofactor>
    <text evidence="5">Binds 1 Fe(2+) ion per subunit.</text>
</comment>
<dbReference type="GO" id="GO:0003834">
    <property type="term" value="F:beta-carotene 15,15'-dioxygenase activity"/>
    <property type="evidence" value="ECO:0007669"/>
    <property type="project" value="TreeGrafter"/>
</dbReference>
<dbReference type="AlphaFoldDB" id="A0A4U5MQM6"/>
<dbReference type="InterPro" id="IPR004294">
    <property type="entry name" value="Carotenoid_Oase"/>
</dbReference>
<evidence type="ECO:0000256" key="1">
    <source>
        <dbReference type="ARBA" id="ARBA00006787"/>
    </source>
</evidence>
<dbReference type="Pfam" id="PF03055">
    <property type="entry name" value="RPE65"/>
    <property type="match status" value="1"/>
</dbReference>
<name>A0A4U5MQM6_STECR</name>
<dbReference type="OrthoDB" id="407010at2759"/>
<dbReference type="GO" id="GO:0042574">
    <property type="term" value="P:retinal metabolic process"/>
    <property type="evidence" value="ECO:0007669"/>
    <property type="project" value="TreeGrafter"/>
</dbReference>
<keyword evidence="3" id="KW-0560">Oxidoreductase</keyword>
<keyword evidence="2 5" id="KW-0479">Metal-binding</keyword>
<evidence type="ECO:0000313" key="6">
    <source>
        <dbReference type="EMBL" id="TKR71949.1"/>
    </source>
</evidence>
<keyword evidence="7" id="KW-1185">Reference proteome</keyword>
<dbReference type="PANTHER" id="PTHR10543">
    <property type="entry name" value="BETA-CAROTENE DIOXYGENASE"/>
    <property type="match status" value="1"/>
</dbReference>
<dbReference type="PANTHER" id="PTHR10543:SF24">
    <property type="entry name" value="CAROTENOID ISOMEROOXYGENASE"/>
    <property type="match status" value="1"/>
</dbReference>
<dbReference type="GO" id="GO:0046872">
    <property type="term" value="F:metal ion binding"/>
    <property type="evidence" value="ECO:0007669"/>
    <property type="project" value="UniProtKB-KW"/>
</dbReference>
<feature type="binding site" evidence="5">
    <location>
        <position position="305"/>
    </location>
    <ligand>
        <name>Fe cation</name>
        <dbReference type="ChEBI" id="CHEBI:24875"/>
        <note>catalytic</note>
    </ligand>
</feature>
<dbReference type="STRING" id="34508.A0A4U5MQM6"/>
<feature type="binding site" evidence="5">
    <location>
        <position position="178"/>
    </location>
    <ligand>
        <name>Fe cation</name>
        <dbReference type="ChEBI" id="CHEBI:24875"/>
        <note>catalytic</note>
    </ligand>
</feature>
<dbReference type="EMBL" id="AZBU02000006">
    <property type="protein sequence ID" value="TKR71949.1"/>
    <property type="molecule type" value="Genomic_DNA"/>
</dbReference>
<protein>
    <submittedName>
        <fullName evidence="6">Uncharacterized protein</fullName>
    </submittedName>
</protein>
<organism evidence="6 7">
    <name type="scientific">Steinernema carpocapsae</name>
    <name type="common">Entomopathogenic nematode</name>
    <dbReference type="NCBI Taxonomy" id="34508"/>
    <lineage>
        <taxon>Eukaryota</taxon>
        <taxon>Metazoa</taxon>
        <taxon>Ecdysozoa</taxon>
        <taxon>Nematoda</taxon>
        <taxon>Chromadorea</taxon>
        <taxon>Rhabditida</taxon>
        <taxon>Tylenchina</taxon>
        <taxon>Panagrolaimomorpha</taxon>
        <taxon>Strongyloidoidea</taxon>
        <taxon>Steinernematidae</taxon>
        <taxon>Steinernema</taxon>
    </lineage>
</organism>
<evidence type="ECO:0000256" key="4">
    <source>
        <dbReference type="ARBA" id="ARBA00023004"/>
    </source>
</evidence>
<dbReference type="GO" id="GO:0016121">
    <property type="term" value="P:carotene catabolic process"/>
    <property type="evidence" value="ECO:0007669"/>
    <property type="project" value="TreeGrafter"/>
</dbReference>
<gene>
    <name evidence="6" type="ORF">L596_019477</name>
</gene>
<evidence type="ECO:0000256" key="3">
    <source>
        <dbReference type="ARBA" id="ARBA00023002"/>
    </source>
</evidence>
<reference evidence="6 7" key="2">
    <citation type="journal article" date="2019" name="G3 (Bethesda)">
        <title>Hybrid Assembly of the Genome of the Entomopathogenic Nematode Steinernema carpocapsae Identifies the X-Chromosome.</title>
        <authorList>
            <person name="Serra L."/>
            <person name="Macchietto M."/>
            <person name="Macias-Munoz A."/>
            <person name="McGill C.J."/>
            <person name="Rodriguez I.M."/>
            <person name="Rodriguez B."/>
            <person name="Murad R."/>
            <person name="Mortazavi A."/>
        </authorList>
    </citation>
    <scope>NUCLEOTIDE SEQUENCE [LARGE SCALE GENOMIC DNA]</scope>
    <source>
        <strain evidence="6 7">ALL</strain>
    </source>
</reference>
<dbReference type="Proteomes" id="UP000298663">
    <property type="component" value="Unassembled WGS sequence"/>
</dbReference>
<evidence type="ECO:0000313" key="7">
    <source>
        <dbReference type="Proteomes" id="UP000298663"/>
    </source>
</evidence>
<keyword evidence="4 5" id="KW-0408">Iron</keyword>
<dbReference type="GO" id="GO:0010436">
    <property type="term" value="F:carotenoid dioxygenase activity"/>
    <property type="evidence" value="ECO:0007669"/>
    <property type="project" value="TreeGrafter"/>
</dbReference>
<proteinExistence type="inferred from homology"/>
<accession>A0A4U5MQM6</accession>
<comment type="similarity">
    <text evidence="1">Belongs to the carotenoid oxygenase family.</text>
</comment>
<evidence type="ECO:0000256" key="2">
    <source>
        <dbReference type="ARBA" id="ARBA00022723"/>
    </source>
</evidence>
<reference evidence="6 7" key="1">
    <citation type="journal article" date="2015" name="Genome Biol.">
        <title>Comparative genomics of Steinernema reveals deeply conserved gene regulatory networks.</title>
        <authorList>
            <person name="Dillman A.R."/>
            <person name="Macchietto M."/>
            <person name="Porter C.F."/>
            <person name="Rogers A."/>
            <person name="Williams B."/>
            <person name="Antoshechkin I."/>
            <person name="Lee M.M."/>
            <person name="Goodwin Z."/>
            <person name="Lu X."/>
            <person name="Lewis E.E."/>
            <person name="Goodrich-Blair H."/>
            <person name="Stock S.P."/>
            <person name="Adams B.J."/>
            <person name="Sternberg P.W."/>
            <person name="Mortazavi A."/>
        </authorList>
    </citation>
    <scope>NUCLEOTIDE SEQUENCE [LARGE SCALE GENOMIC DNA]</scope>
    <source>
        <strain evidence="6 7">ALL</strain>
    </source>
</reference>
<evidence type="ECO:0000256" key="5">
    <source>
        <dbReference type="PIRSR" id="PIRSR604294-1"/>
    </source>
</evidence>
<sequence length="478" mass="54757">MADEMRPPVDLRPLFENFEEVGPLECKITGHLPLWLSGTLLRNGPGTFKIGDSDYHHWFDGLAYIRKYHFENGKMTYTAKHLKSDSYKLNHAANRIVVGEFGTAAYPDPCKNIFQRFFSFFEEKKFTDNGLVNFVQCGDRIFATTETPFMTEVDLETVDTKERLNLSDYVALNTVTAHQHYDADGNIFNIGSKFGKGGEYVIAKTENTKTEAFKLTNKIASIPMNNSLHPSYYHSFGMTQNYLILFECPLTMNVWKIMVAKLRGQSFLHTMEWNPSNPVNVHIVNRETGEPLEVKIKSPAFFTFHHANSYENGDFLVLDYCKVRDGNVVKGFTLNQMREGSIKTTNPDQMAILHRMVVPLKLSEVKDNKKNLLENIDFAQGCKAFYKEDGCLWVEDAELCEIPMELPRYNYAYNMKCYKYVYGTVLQQEDYTGILKVNVANRTHQMWRNDNSEQISAEPVFVANPNGVDEDDGVLLCP</sequence>
<feature type="binding site" evidence="5">
    <location>
        <position position="234"/>
    </location>
    <ligand>
        <name>Fe cation</name>
        <dbReference type="ChEBI" id="CHEBI:24875"/>
        <note>catalytic</note>
    </ligand>
</feature>